<organism evidence="2 3">
    <name type="scientific">Mycena rosella</name>
    <name type="common">Pink bonnet</name>
    <name type="synonym">Agaricus rosellus</name>
    <dbReference type="NCBI Taxonomy" id="1033263"/>
    <lineage>
        <taxon>Eukaryota</taxon>
        <taxon>Fungi</taxon>
        <taxon>Dikarya</taxon>
        <taxon>Basidiomycota</taxon>
        <taxon>Agaricomycotina</taxon>
        <taxon>Agaricomycetes</taxon>
        <taxon>Agaricomycetidae</taxon>
        <taxon>Agaricales</taxon>
        <taxon>Marasmiineae</taxon>
        <taxon>Mycenaceae</taxon>
        <taxon>Mycena</taxon>
    </lineage>
</organism>
<dbReference type="EMBL" id="JARKIE010000280">
    <property type="protein sequence ID" value="KAJ7658467.1"/>
    <property type="molecule type" value="Genomic_DNA"/>
</dbReference>
<evidence type="ECO:0000313" key="3">
    <source>
        <dbReference type="Proteomes" id="UP001221757"/>
    </source>
</evidence>
<name>A0AAD7CQJ9_MYCRO</name>
<sequence>MPVSRRTRPAPPSRSKASTRVPSPLPRITDPYHWMYDALQYPAELVRREPERILHNAQVCKLLKLHERAKRRNAKKIPDLDAREREDLETLLPYEREKSSYEDEYGKFVPDADNAAWFARKAPCLVLIKAARAAATDAKDHDDPVMVAYLACAQEFQADFGHAFSSPDGYNEHFKQMAFHADTAEALAARFDNDADKIAAAASEPLNFTVYNPYDKDSPDYLKSDTEMRRHALMLNPAATSTPSQGREIAFRIGNCFAHLPERCLRQHYKCAYIKHLLQRTAWDHYNDLNDMIQEHRGANLASPFTGLRLLWETRYGEY</sequence>
<accession>A0AAD7CQJ9</accession>
<comment type="caution">
    <text evidence="2">The sequence shown here is derived from an EMBL/GenBank/DDBJ whole genome shotgun (WGS) entry which is preliminary data.</text>
</comment>
<reference evidence="2" key="1">
    <citation type="submission" date="2023-03" db="EMBL/GenBank/DDBJ databases">
        <title>Massive genome expansion in bonnet fungi (Mycena s.s.) driven by repeated elements and novel gene families across ecological guilds.</title>
        <authorList>
            <consortium name="Lawrence Berkeley National Laboratory"/>
            <person name="Harder C.B."/>
            <person name="Miyauchi S."/>
            <person name="Viragh M."/>
            <person name="Kuo A."/>
            <person name="Thoen E."/>
            <person name="Andreopoulos B."/>
            <person name="Lu D."/>
            <person name="Skrede I."/>
            <person name="Drula E."/>
            <person name="Henrissat B."/>
            <person name="Morin E."/>
            <person name="Kohler A."/>
            <person name="Barry K."/>
            <person name="LaButti K."/>
            <person name="Morin E."/>
            <person name="Salamov A."/>
            <person name="Lipzen A."/>
            <person name="Mereny Z."/>
            <person name="Hegedus B."/>
            <person name="Baldrian P."/>
            <person name="Stursova M."/>
            <person name="Weitz H."/>
            <person name="Taylor A."/>
            <person name="Grigoriev I.V."/>
            <person name="Nagy L.G."/>
            <person name="Martin F."/>
            <person name="Kauserud H."/>
        </authorList>
    </citation>
    <scope>NUCLEOTIDE SEQUENCE</scope>
    <source>
        <strain evidence="2">CBHHK067</strain>
    </source>
</reference>
<evidence type="ECO:0000256" key="1">
    <source>
        <dbReference type="SAM" id="MobiDB-lite"/>
    </source>
</evidence>
<proteinExistence type="predicted"/>
<keyword evidence="3" id="KW-1185">Reference proteome</keyword>
<gene>
    <name evidence="2" type="ORF">B0H17DRAFT_1097023</name>
</gene>
<dbReference type="Proteomes" id="UP001221757">
    <property type="component" value="Unassembled WGS sequence"/>
</dbReference>
<feature type="region of interest" description="Disordered" evidence="1">
    <location>
        <begin position="1"/>
        <end position="24"/>
    </location>
</feature>
<dbReference type="AlphaFoldDB" id="A0AAD7CQJ9"/>
<evidence type="ECO:0000313" key="2">
    <source>
        <dbReference type="EMBL" id="KAJ7658467.1"/>
    </source>
</evidence>
<protein>
    <submittedName>
        <fullName evidence="2">Uncharacterized protein</fullName>
    </submittedName>
</protein>